<evidence type="ECO:0000256" key="1">
    <source>
        <dbReference type="ARBA" id="ARBA00010641"/>
    </source>
</evidence>
<dbReference type="Gene3D" id="1.10.10.10">
    <property type="entry name" value="Winged helix-like DNA-binding domain superfamily/Winged helix DNA-binding domain"/>
    <property type="match status" value="1"/>
</dbReference>
<dbReference type="EMBL" id="JAIRBB010000001">
    <property type="protein sequence ID" value="MCG2429593.1"/>
    <property type="molecule type" value="Genomic_DNA"/>
</dbReference>
<keyword evidence="5" id="KW-0804">Transcription</keyword>
<evidence type="ECO:0000256" key="3">
    <source>
        <dbReference type="ARBA" id="ARBA00023082"/>
    </source>
</evidence>
<evidence type="ECO:0000256" key="2">
    <source>
        <dbReference type="ARBA" id="ARBA00023015"/>
    </source>
</evidence>
<comment type="caution">
    <text evidence="7">The sequence shown here is derived from an EMBL/GenBank/DDBJ whole genome shotgun (WGS) entry which is preliminary data.</text>
</comment>
<dbReference type="InterPro" id="IPR013324">
    <property type="entry name" value="RNA_pol_sigma_r3/r4-like"/>
</dbReference>
<dbReference type="GO" id="GO:0003677">
    <property type="term" value="F:DNA binding"/>
    <property type="evidence" value="ECO:0007669"/>
    <property type="project" value="UniProtKB-KW"/>
</dbReference>
<evidence type="ECO:0000256" key="4">
    <source>
        <dbReference type="ARBA" id="ARBA00023125"/>
    </source>
</evidence>
<evidence type="ECO:0000256" key="5">
    <source>
        <dbReference type="ARBA" id="ARBA00023163"/>
    </source>
</evidence>
<evidence type="ECO:0000259" key="6">
    <source>
        <dbReference type="Pfam" id="PF04542"/>
    </source>
</evidence>
<dbReference type="PANTHER" id="PTHR43133:SF8">
    <property type="entry name" value="RNA POLYMERASE SIGMA FACTOR HI_1459-RELATED"/>
    <property type="match status" value="1"/>
</dbReference>
<feature type="domain" description="RNA polymerase sigma-70 region 2" evidence="6">
    <location>
        <begin position="37"/>
        <end position="97"/>
    </location>
</feature>
<comment type="similarity">
    <text evidence="1">Belongs to the sigma-70 factor family. ECF subfamily.</text>
</comment>
<dbReference type="InterPro" id="IPR014284">
    <property type="entry name" value="RNA_pol_sigma-70_dom"/>
</dbReference>
<dbReference type="GO" id="GO:0016987">
    <property type="term" value="F:sigma factor activity"/>
    <property type="evidence" value="ECO:0007669"/>
    <property type="project" value="UniProtKB-KW"/>
</dbReference>
<evidence type="ECO:0000313" key="7">
    <source>
        <dbReference type="EMBL" id="MCG2429593.1"/>
    </source>
</evidence>
<dbReference type="PANTHER" id="PTHR43133">
    <property type="entry name" value="RNA POLYMERASE ECF-TYPE SIGMA FACTO"/>
    <property type="match status" value="1"/>
</dbReference>
<dbReference type="RefSeq" id="WP_237606316.1">
    <property type="nucleotide sequence ID" value="NZ_JAIRBB010000001.1"/>
</dbReference>
<sequence length="190" mass="22219">MNNTLNKEKFVLLDAFLTNKEMPMQKFYIAEYPKTKYYILKNGGAIDNAKDIFQEAFLICWKKICSGDFKPINKQQIEAYLFTIAKNKWIDYTRSATKKKTTSINDKLYQFSIEDNTQTNDMEKAELQMSITLNAFNNLGQSCKDILTQFYFYKAPLRTIAENLGIEEASAKNKKYRCIQKLKEIALNYK</sequence>
<dbReference type="InterPro" id="IPR036388">
    <property type="entry name" value="WH-like_DNA-bd_sf"/>
</dbReference>
<protein>
    <submittedName>
        <fullName evidence="7">Sigma-70 family RNA polymerase sigma factor</fullName>
    </submittedName>
</protein>
<evidence type="ECO:0000313" key="8">
    <source>
        <dbReference type="Proteomes" id="UP001139462"/>
    </source>
</evidence>
<dbReference type="Pfam" id="PF04542">
    <property type="entry name" value="Sigma70_r2"/>
    <property type="match status" value="1"/>
</dbReference>
<proteinExistence type="inferred from homology"/>
<gene>
    <name evidence="7" type="ORF">K8344_00545</name>
</gene>
<dbReference type="Gene3D" id="1.10.1740.10">
    <property type="match status" value="1"/>
</dbReference>
<dbReference type="AlphaFoldDB" id="A0A9X1R119"/>
<keyword evidence="3" id="KW-0731">Sigma factor</keyword>
<name>A0A9X1R119_9FLAO</name>
<accession>A0A9X1R119</accession>
<keyword evidence="4" id="KW-0238">DNA-binding</keyword>
<dbReference type="InterPro" id="IPR013325">
    <property type="entry name" value="RNA_pol_sigma_r2"/>
</dbReference>
<dbReference type="Proteomes" id="UP001139462">
    <property type="component" value="Unassembled WGS sequence"/>
</dbReference>
<reference evidence="7" key="1">
    <citation type="submission" date="2021-09" db="EMBL/GenBank/DDBJ databases">
        <title>Genome of Aequorivita sp. strain F64183.</title>
        <authorList>
            <person name="Wang Y."/>
        </authorList>
    </citation>
    <scope>NUCLEOTIDE SEQUENCE</scope>
    <source>
        <strain evidence="7">F64183</strain>
    </source>
</reference>
<dbReference type="NCBIfam" id="TIGR02937">
    <property type="entry name" value="sigma70-ECF"/>
    <property type="match status" value="1"/>
</dbReference>
<organism evidence="7 8">
    <name type="scientific">Aequorivita xiaoshiensis</name>
    <dbReference type="NCBI Taxonomy" id="2874476"/>
    <lineage>
        <taxon>Bacteria</taxon>
        <taxon>Pseudomonadati</taxon>
        <taxon>Bacteroidota</taxon>
        <taxon>Flavobacteriia</taxon>
        <taxon>Flavobacteriales</taxon>
        <taxon>Flavobacteriaceae</taxon>
        <taxon>Aequorivita</taxon>
    </lineage>
</organism>
<dbReference type="SUPFAM" id="SSF88659">
    <property type="entry name" value="Sigma3 and sigma4 domains of RNA polymerase sigma factors"/>
    <property type="match status" value="1"/>
</dbReference>
<dbReference type="GO" id="GO:0006352">
    <property type="term" value="P:DNA-templated transcription initiation"/>
    <property type="evidence" value="ECO:0007669"/>
    <property type="project" value="InterPro"/>
</dbReference>
<keyword evidence="2" id="KW-0805">Transcription regulation</keyword>
<dbReference type="SUPFAM" id="SSF88946">
    <property type="entry name" value="Sigma2 domain of RNA polymerase sigma factors"/>
    <property type="match status" value="1"/>
</dbReference>
<keyword evidence="8" id="KW-1185">Reference proteome</keyword>
<dbReference type="InterPro" id="IPR007627">
    <property type="entry name" value="RNA_pol_sigma70_r2"/>
</dbReference>
<dbReference type="InterPro" id="IPR039425">
    <property type="entry name" value="RNA_pol_sigma-70-like"/>
</dbReference>